<organism evidence="2 3">
    <name type="scientific">Methylobacterium iners</name>
    <dbReference type="NCBI Taxonomy" id="418707"/>
    <lineage>
        <taxon>Bacteria</taxon>
        <taxon>Pseudomonadati</taxon>
        <taxon>Pseudomonadota</taxon>
        <taxon>Alphaproteobacteria</taxon>
        <taxon>Hyphomicrobiales</taxon>
        <taxon>Methylobacteriaceae</taxon>
        <taxon>Methylobacterium</taxon>
    </lineage>
</organism>
<evidence type="ECO:0000256" key="1">
    <source>
        <dbReference type="SAM" id="Phobius"/>
    </source>
</evidence>
<comment type="caution">
    <text evidence="2">The sequence shown here is derived from an EMBL/GenBank/DDBJ whole genome shotgun (WGS) entry which is preliminary data.</text>
</comment>
<sequence>MAVLGLLVVGYALCEAGGLLVGWSRTDVVRRSGAFAQLTGVMLGTTAMLLALSRLID</sequence>
<keyword evidence="1" id="KW-0812">Transmembrane</keyword>
<dbReference type="RefSeq" id="WP_238244178.1">
    <property type="nucleotide sequence ID" value="NZ_BPQP01000032.1"/>
</dbReference>
<gene>
    <name evidence="2" type="ORF">OCOJLMKI_2238</name>
</gene>
<reference evidence="2" key="1">
    <citation type="journal article" date="2021" name="Front. Microbiol.">
        <title>Comprehensive Comparative Genomics and Phenotyping of Methylobacterium Species.</title>
        <authorList>
            <person name="Alessa O."/>
            <person name="Ogura Y."/>
            <person name="Fujitani Y."/>
            <person name="Takami H."/>
            <person name="Hayashi T."/>
            <person name="Sahin N."/>
            <person name="Tani A."/>
        </authorList>
    </citation>
    <scope>NUCLEOTIDE SEQUENCE</scope>
    <source>
        <strain evidence="2">DSM 19015</strain>
    </source>
</reference>
<keyword evidence="3" id="KW-1185">Reference proteome</keyword>
<dbReference type="EMBL" id="BPQP01000032">
    <property type="protein sequence ID" value="GJD95029.1"/>
    <property type="molecule type" value="Genomic_DNA"/>
</dbReference>
<protein>
    <submittedName>
        <fullName evidence="2">Uncharacterized protein</fullName>
    </submittedName>
</protein>
<accession>A0ABQ4RXR8</accession>
<reference evidence="2" key="2">
    <citation type="submission" date="2021-08" db="EMBL/GenBank/DDBJ databases">
        <authorList>
            <person name="Tani A."/>
            <person name="Ola A."/>
            <person name="Ogura Y."/>
            <person name="Katsura K."/>
            <person name="Hayashi T."/>
        </authorList>
    </citation>
    <scope>NUCLEOTIDE SEQUENCE</scope>
    <source>
        <strain evidence="2">DSM 19015</strain>
    </source>
</reference>
<evidence type="ECO:0000313" key="2">
    <source>
        <dbReference type="EMBL" id="GJD95029.1"/>
    </source>
</evidence>
<dbReference type="Proteomes" id="UP001055125">
    <property type="component" value="Unassembled WGS sequence"/>
</dbReference>
<keyword evidence="1" id="KW-0472">Membrane</keyword>
<keyword evidence="1" id="KW-1133">Transmembrane helix</keyword>
<evidence type="ECO:0000313" key="3">
    <source>
        <dbReference type="Proteomes" id="UP001055125"/>
    </source>
</evidence>
<name>A0ABQ4RXR8_9HYPH</name>
<feature type="transmembrane region" description="Helical" evidence="1">
    <location>
        <begin position="38"/>
        <end position="56"/>
    </location>
</feature>
<proteinExistence type="predicted"/>